<reference evidence="3" key="2">
    <citation type="submission" date="2015-01" db="EMBL/GenBank/DDBJ databases">
        <title>Evolutionary Origins and Diversification of the Mycorrhizal Mutualists.</title>
        <authorList>
            <consortium name="DOE Joint Genome Institute"/>
            <consortium name="Mycorrhizal Genomics Consortium"/>
            <person name="Kohler A."/>
            <person name="Kuo A."/>
            <person name="Nagy L.G."/>
            <person name="Floudas D."/>
            <person name="Copeland A."/>
            <person name="Barry K.W."/>
            <person name="Cichocki N."/>
            <person name="Veneault-Fourrey C."/>
            <person name="LaButti K."/>
            <person name="Lindquist E.A."/>
            <person name="Lipzen A."/>
            <person name="Lundell T."/>
            <person name="Morin E."/>
            <person name="Murat C."/>
            <person name="Riley R."/>
            <person name="Ohm R."/>
            <person name="Sun H."/>
            <person name="Tunlid A."/>
            <person name="Henrissat B."/>
            <person name="Grigoriev I.V."/>
            <person name="Hibbett D.S."/>
            <person name="Martin F."/>
        </authorList>
    </citation>
    <scope>NUCLEOTIDE SEQUENCE [LARGE SCALE GENOMIC DNA]</scope>
    <source>
        <strain evidence="3">MUT 4182</strain>
    </source>
</reference>
<accession>A0A0C3QE90</accession>
<feature type="region of interest" description="Disordered" evidence="1">
    <location>
        <begin position="368"/>
        <end position="443"/>
    </location>
</feature>
<evidence type="ECO:0000313" key="2">
    <source>
        <dbReference type="EMBL" id="KIO29430.1"/>
    </source>
</evidence>
<dbReference type="AlphaFoldDB" id="A0A0C3QE90"/>
<feature type="region of interest" description="Disordered" evidence="1">
    <location>
        <begin position="225"/>
        <end position="246"/>
    </location>
</feature>
<feature type="region of interest" description="Disordered" evidence="1">
    <location>
        <begin position="144"/>
        <end position="163"/>
    </location>
</feature>
<protein>
    <submittedName>
        <fullName evidence="2">Uncharacterized protein</fullName>
    </submittedName>
</protein>
<feature type="region of interest" description="Disordered" evidence="1">
    <location>
        <begin position="32"/>
        <end position="56"/>
    </location>
</feature>
<feature type="compositionally biased region" description="Polar residues" evidence="1">
    <location>
        <begin position="293"/>
        <end position="306"/>
    </location>
</feature>
<reference evidence="2 3" key="1">
    <citation type="submission" date="2014-04" db="EMBL/GenBank/DDBJ databases">
        <authorList>
            <consortium name="DOE Joint Genome Institute"/>
            <person name="Kuo A."/>
            <person name="Girlanda M."/>
            <person name="Perotto S."/>
            <person name="Kohler A."/>
            <person name="Nagy L.G."/>
            <person name="Floudas D."/>
            <person name="Copeland A."/>
            <person name="Barry K.W."/>
            <person name="Cichocki N."/>
            <person name="Veneault-Fourrey C."/>
            <person name="LaButti K."/>
            <person name="Lindquist E.A."/>
            <person name="Lipzen A."/>
            <person name="Lundell T."/>
            <person name="Morin E."/>
            <person name="Murat C."/>
            <person name="Sun H."/>
            <person name="Tunlid A."/>
            <person name="Henrissat B."/>
            <person name="Grigoriev I.V."/>
            <person name="Hibbett D.S."/>
            <person name="Martin F."/>
            <person name="Nordberg H.P."/>
            <person name="Cantor M.N."/>
            <person name="Hua S.X."/>
        </authorList>
    </citation>
    <scope>NUCLEOTIDE SEQUENCE [LARGE SCALE GENOMIC DNA]</scope>
    <source>
        <strain evidence="2 3">MUT 4182</strain>
    </source>
</reference>
<evidence type="ECO:0000313" key="3">
    <source>
        <dbReference type="Proteomes" id="UP000054248"/>
    </source>
</evidence>
<keyword evidence="3" id="KW-1185">Reference proteome</keyword>
<name>A0A0C3QE90_9AGAM</name>
<dbReference type="Proteomes" id="UP000054248">
    <property type="component" value="Unassembled WGS sequence"/>
</dbReference>
<proteinExistence type="predicted"/>
<gene>
    <name evidence="2" type="ORF">M407DRAFT_6240</name>
</gene>
<feature type="compositionally biased region" description="Low complexity" evidence="1">
    <location>
        <begin position="386"/>
        <end position="401"/>
    </location>
</feature>
<dbReference type="EMBL" id="KN822983">
    <property type="protein sequence ID" value="KIO29430.1"/>
    <property type="molecule type" value="Genomic_DNA"/>
</dbReference>
<sequence>MRQISEAEETDEESRSYLPYCSLIRANPLLPPATVGPTTPAANQNAQNIRSKPPVPKEASAVNVKSSHFIETAVLPAWPLRQELPFRLRQQERPGSLMDVGPLFAKNQGPSRMGRSLPESERLAGAVRSAPPLQHVWTSNVHGSFMPTLQPAGQSPSEVRPEVPSEFSRSTHWQLGYSTTQRCAACRNAAVSPVVLVCSCRLEHAFCAGHLDLFNALLPGRVKHERSDETSDSEEHQGAVKKGRRQLDLGSPLQSKVLKSPLGRAGLVNLLFPNLPQSTPRQARLPSEISYVESQTDGEIESSSPPEQGRSARSCRSVGVQTEERLGDTSIYFDTETFPLTRNAKLTDRSMGLQAEAVGSAHPVVPAGLPSPRSPSAFPMQLTRAPSPSYSDLPDLSSFPSAQPVERTDSLVASSDEVDGPKEILEGTGEQEDMESGMSMASA</sequence>
<feature type="region of interest" description="Disordered" evidence="1">
    <location>
        <begin position="293"/>
        <end position="319"/>
    </location>
</feature>
<feature type="compositionally biased region" description="Basic and acidic residues" evidence="1">
    <location>
        <begin position="225"/>
        <end position="238"/>
    </location>
</feature>
<feature type="region of interest" description="Disordered" evidence="1">
    <location>
        <begin position="97"/>
        <end position="116"/>
    </location>
</feature>
<organism evidence="2 3">
    <name type="scientific">Tulasnella calospora MUT 4182</name>
    <dbReference type="NCBI Taxonomy" id="1051891"/>
    <lineage>
        <taxon>Eukaryota</taxon>
        <taxon>Fungi</taxon>
        <taxon>Dikarya</taxon>
        <taxon>Basidiomycota</taxon>
        <taxon>Agaricomycotina</taxon>
        <taxon>Agaricomycetes</taxon>
        <taxon>Cantharellales</taxon>
        <taxon>Tulasnellaceae</taxon>
        <taxon>Tulasnella</taxon>
    </lineage>
</organism>
<feature type="compositionally biased region" description="Low complexity" evidence="1">
    <location>
        <begin position="32"/>
        <end position="42"/>
    </location>
</feature>
<dbReference type="HOGENOM" id="CLU_618465_0_0_1"/>
<evidence type="ECO:0000256" key="1">
    <source>
        <dbReference type="SAM" id="MobiDB-lite"/>
    </source>
</evidence>